<dbReference type="AlphaFoldDB" id="A0A6L6PS21"/>
<dbReference type="OrthoDB" id="8756136at2"/>
<reference evidence="1 2" key="1">
    <citation type="submission" date="2019-11" db="EMBL/GenBank/DDBJ databases">
        <title>Type strains purchased from KCTC, JCM and DSMZ.</title>
        <authorList>
            <person name="Lu H."/>
        </authorList>
    </citation>
    <scope>NUCLEOTIDE SEQUENCE [LARGE SCALE GENOMIC DNA]</scope>
    <source>
        <strain evidence="1 2">KCTC 22382</strain>
    </source>
</reference>
<name>A0A6L6PS21_9BURK</name>
<evidence type="ECO:0000313" key="2">
    <source>
        <dbReference type="Proteomes" id="UP000475582"/>
    </source>
</evidence>
<gene>
    <name evidence="1" type="ORF">GM676_28955</name>
</gene>
<dbReference type="EMBL" id="WNKY01000061">
    <property type="protein sequence ID" value="MTV41589.1"/>
    <property type="molecule type" value="Genomic_DNA"/>
</dbReference>
<organism evidence="1 2">
    <name type="scientific">Duganella radicis</name>
    <dbReference type="NCBI Taxonomy" id="551988"/>
    <lineage>
        <taxon>Bacteria</taxon>
        <taxon>Pseudomonadati</taxon>
        <taxon>Pseudomonadota</taxon>
        <taxon>Betaproteobacteria</taxon>
        <taxon>Burkholderiales</taxon>
        <taxon>Oxalobacteraceae</taxon>
        <taxon>Telluria group</taxon>
        <taxon>Duganella</taxon>
    </lineage>
</organism>
<dbReference type="InterPro" id="IPR009045">
    <property type="entry name" value="Zn_M74/Hedgehog-like"/>
</dbReference>
<evidence type="ECO:0000313" key="1">
    <source>
        <dbReference type="EMBL" id="MTV41589.1"/>
    </source>
</evidence>
<sequence length="156" mass="17995">MAETPIKDSRGFFKLSQDPEQGGFGYYTYGTPVAGAGQFARPKLLSLLNLVEFRWQGMDDRKIGIGNISLAEGAKFRPHEGHVSGLDVDIRLMRKDGRQSPVRWTEPQYDRDATEMLICLFFESNLVKVIYFNDPKIARVKQRFRHDNHFHVTIFE</sequence>
<dbReference type="Gene3D" id="3.30.1380.10">
    <property type="match status" value="1"/>
</dbReference>
<keyword evidence="2" id="KW-1185">Reference proteome</keyword>
<dbReference type="Proteomes" id="UP000475582">
    <property type="component" value="Unassembled WGS sequence"/>
</dbReference>
<dbReference type="SUPFAM" id="SSF55166">
    <property type="entry name" value="Hedgehog/DD-peptidase"/>
    <property type="match status" value="1"/>
</dbReference>
<comment type="caution">
    <text evidence="1">The sequence shown here is derived from an EMBL/GenBank/DDBJ whole genome shotgun (WGS) entry which is preliminary data.</text>
</comment>
<protein>
    <submittedName>
        <fullName evidence="1">Uncharacterized protein</fullName>
    </submittedName>
</protein>
<proteinExistence type="predicted"/>
<dbReference type="RefSeq" id="WP_155467864.1">
    <property type="nucleotide sequence ID" value="NZ_WNKY01000061.1"/>
</dbReference>
<accession>A0A6L6PS21</accession>